<sequence length="100" mass="12053">MKLQDESDSIFRKNNSSKEGVCIYSPDRDKSLPLKCQNSQLRMLEAFRLISTSQWEPFYLEQVSHQKEKNLLKLMRVFQLLQKRKRKRCSQEQRNYLAQL</sequence>
<proteinExistence type="predicted"/>
<reference evidence="1" key="1">
    <citation type="submission" date="2022-12" db="EMBL/GenBank/DDBJ databases">
        <authorList>
            <person name="Alioto T."/>
            <person name="Alioto T."/>
            <person name="Gomez Garrido J."/>
        </authorList>
    </citation>
    <scope>NUCLEOTIDE SEQUENCE</scope>
</reference>
<accession>A0AA35P483</accession>
<gene>
    <name evidence="1" type="ORF">PODLI_1B019086</name>
</gene>
<evidence type="ECO:0000313" key="1">
    <source>
        <dbReference type="EMBL" id="CAI5772330.1"/>
    </source>
</evidence>
<dbReference type="Proteomes" id="UP001178461">
    <property type="component" value="Chromosome 4"/>
</dbReference>
<keyword evidence="2" id="KW-1185">Reference proteome</keyword>
<organism evidence="1 2">
    <name type="scientific">Podarcis lilfordi</name>
    <name type="common">Lilford's wall lizard</name>
    <dbReference type="NCBI Taxonomy" id="74358"/>
    <lineage>
        <taxon>Eukaryota</taxon>
        <taxon>Metazoa</taxon>
        <taxon>Chordata</taxon>
        <taxon>Craniata</taxon>
        <taxon>Vertebrata</taxon>
        <taxon>Euteleostomi</taxon>
        <taxon>Lepidosauria</taxon>
        <taxon>Squamata</taxon>
        <taxon>Bifurcata</taxon>
        <taxon>Unidentata</taxon>
        <taxon>Episquamata</taxon>
        <taxon>Laterata</taxon>
        <taxon>Lacertibaenia</taxon>
        <taxon>Lacertidae</taxon>
        <taxon>Podarcis</taxon>
    </lineage>
</organism>
<name>A0AA35P483_9SAUR</name>
<dbReference type="EMBL" id="OX395129">
    <property type="protein sequence ID" value="CAI5772330.1"/>
    <property type="molecule type" value="Genomic_DNA"/>
</dbReference>
<dbReference type="AlphaFoldDB" id="A0AA35P483"/>
<evidence type="ECO:0000313" key="2">
    <source>
        <dbReference type="Proteomes" id="UP001178461"/>
    </source>
</evidence>
<protein>
    <submittedName>
        <fullName evidence="1">Uncharacterized protein</fullName>
    </submittedName>
</protein>